<keyword evidence="3" id="KW-0281">Fimbrium</keyword>
<dbReference type="AlphaFoldDB" id="A0A0G9H7V2"/>
<protein>
    <submittedName>
        <fullName evidence="4">Uncharacterized protein</fullName>
    </submittedName>
</protein>
<comment type="subcellular location">
    <subcellularLocation>
        <location evidence="1">Fimbrium</location>
    </subcellularLocation>
</comment>
<dbReference type="InterPro" id="IPR036937">
    <property type="entry name" value="Adhesion_dom_fimbrial_sf"/>
</dbReference>
<dbReference type="Pfam" id="PF00419">
    <property type="entry name" value="Fimbrial"/>
    <property type="match status" value="1"/>
</dbReference>
<evidence type="ECO:0000256" key="1">
    <source>
        <dbReference type="ARBA" id="ARBA00004561"/>
    </source>
</evidence>
<evidence type="ECO:0000256" key="2">
    <source>
        <dbReference type="ARBA" id="ARBA00006671"/>
    </source>
</evidence>
<evidence type="ECO:0000256" key="3">
    <source>
        <dbReference type="ARBA" id="ARBA00023263"/>
    </source>
</evidence>
<proteinExistence type="inferred from homology"/>
<dbReference type="GO" id="GO:0043709">
    <property type="term" value="P:cell adhesion involved in single-species biofilm formation"/>
    <property type="evidence" value="ECO:0007669"/>
    <property type="project" value="TreeGrafter"/>
</dbReference>
<dbReference type="Proteomes" id="UP000182987">
    <property type="component" value="Chromosome"/>
</dbReference>
<dbReference type="PATRIC" id="fig|1440763.5.peg.3399"/>
<dbReference type="RefSeq" id="WP_046968844.1">
    <property type="nucleotide sequence ID" value="NZ_CP017480.1"/>
</dbReference>
<dbReference type="EMBL" id="CP017480">
    <property type="protein sequence ID" value="APG03074.1"/>
    <property type="molecule type" value="Genomic_DNA"/>
</dbReference>
<dbReference type="PANTHER" id="PTHR33420">
    <property type="entry name" value="FIMBRIAL SUBUNIT ELFA-RELATED"/>
    <property type="match status" value="1"/>
</dbReference>
<reference evidence="5" key="1">
    <citation type="submission" date="2016-09" db="EMBL/GenBank/DDBJ databases">
        <authorList>
            <person name="Lysoe E."/>
        </authorList>
    </citation>
    <scope>NUCLEOTIDE SEQUENCE [LARGE SCALE GENOMIC DNA]</scope>
    <source>
        <strain evidence="5">LJ96T</strain>
    </source>
</reference>
<comment type="similarity">
    <text evidence="2">Belongs to the fimbrial protein family.</text>
</comment>
<dbReference type="InterPro" id="IPR050263">
    <property type="entry name" value="Bact_Fimbrial_Adh_Pro"/>
</dbReference>
<sequence length="174" mass="17736">MSGRVSVPVAVGILGLVVLLAAPSGRAGEVRDTLQFDVTGAITPSCALVANRIGIDLGSVAVSELPAIGEGSRWQAAAFIGADCVGATHALVTVHATAAVEDPRYMATTGDARGVAIALRTGAGQPVVPDGTTPVRFDLAGVSPELRFEARYVRVGRLQPGNAPGVALVQITWE</sequence>
<organism evidence="4 5">
    <name type="scientific">Luteibacter rhizovicinus DSM 16549</name>
    <dbReference type="NCBI Taxonomy" id="1440763"/>
    <lineage>
        <taxon>Bacteria</taxon>
        <taxon>Pseudomonadati</taxon>
        <taxon>Pseudomonadota</taxon>
        <taxon>Gammaproteobacteria</taxon>
        <taxon>Lysobacterales</taxon>
        <taxon>Rhodanobacteraceae</taxon>
        <taxon>Luteibacter</taxon>
    </lineage>
</organism>
<name>A0A0G9H7V2_9GAMM</name>
<evidence type="ECO:0000313" key="5">
    <source>
        <dbReference type="Proteomes" id="UP000182987"/>
    </source>
</evidence>
<dbReference type="GO" id="GO:0009289">
    <property type="term" value="C:pilus"/>
    <property type="evidence" value="ECO:0007669"/>
    <property type="project" value="UniProtKB-SubCell"/>
</dbReference>
<dbReference type="InterPro" id="IPR008966">
    <property type="entry name" value="Adhesion_dom_sf"/>
</dbReference>
<dbReference type="SUPFAM" id="SSF49401">
    <property type="entry name" value="Bacterial adhesins"/>
    <property type="match status" value="1"/>
</dbReference>
<dbReference type="PANTHER" id="PTHR33420:SF14">
    <property type="entry name" value="TYPE 1 FIMBRIN D-MANNOSE SPECIFIC ADHESIN"/>
    <property type="match status" value="1"/>
</dbReference>
<dbReference type="Gene3D" id="2.60.40.1090">
    <property type="entry name" value="Fimbrial-type adhesion domain"/>
    <property type="match status" value="1"/>
</dbReference>
<keyword evidence="5" id="KW-1185">Reference proteome</keyword>
<dbReference type="InterPro" id="IPR000259">
    <property type="entry name" value="Adhesion_dom_fimbrial"/>
</dbReference>
<dbReference type="KEGG" id="lrz:BJI69_03580"/>
<gene>
    <name evidence="4" type="ORF">BJI69_03580</name>
</gene>
<dbReference type="STRING" id="1440763.BJI69_03580"/>
<evidence type="ECO:0000313" key="4">
    <source>
        <dbReference type="EMBL" id="APG03074.1"/>
    </source>
</evidence>
<accession>A0A0G9H7V2</accession>